<evidence type="ECO:0000256" key="15">
    <source>
        <dbReference type="ARBA" id="ARBA00061233"/>
    </source>
</evidence>
<keyword evidence="7 18" id="KW-0812">Transmembrane</keyword>
<feature type="transmembrane region" description="Helical" evidence="18">
    <location>
        <begin position="352"/>
        <end position="374"/>
    </location>
</feature>
<feature type="transmembrane region" description="Helical" evidence="18">
    <location>
        <begin position="28"/>
        <end position="55"/>
    </location>
</feature>
<evidence type="ECO:0000256" key="1">
    <source>
        <dbReference type="ARBA" id="ARBA00004448"/>
    </source>
</evidence>
<dbReference type="InterPro" id="IPR005797">
    <property type="entry name" value="Cyt_b/b6_N"/>
</dbReference>
<dbReference type="PIRSF" id="PIRSF038885">
    <property type="entry name" value="COB"/>
    <property type="match status" value="1"/>
</dbReference>
<dbReference type="InterPro" id="IPR048259">
    <property type="entry name" value="Cytochrome_b_N_euk/bac"/>
</dbReference>
<evidence type="ECO:0000256" key="2">
    <source>
        <dbReference type="ARBA" id="ARBA00011419"/>
    </source>
</evidence>
<dbReference type="InterPro" id="IPR036150">
    <property type="entry name" value="Cyt_b/b6_C_sf"/>
</dbReference>
<keyword evidence="6 18" id="KW-0679">Respiratory chain</keyword>
<dbReference type="PANTHER" id="PTHR19271:SF16">
    <property type="entry name" value="CYTOCHROME B"/>
    <property type="match status" value="1"/>
</dbReference>
<feature type="transmembrane region" description="Helical" evidence="18">
    <location>
        <begin position="290"/>
        <end position="309"/>
    </location>
</feature>
<comment type="function">
    <text evidence="18">Component of the ubiquinol-cytochrome c reductase complex (complex III or cytochrome b-c1 complex) that is part of the mitochondrial respiratory chain. The b-c1 complex mediates electron transfer from ubiquinol to cytochrome c. Contributes to the generation of a proton gradient across the mitochondrial membrane that is then used for ATP synthesis.</text>
</comment>
<sequence>MRNLKLRPLLNILNSYLIDSPQPSNISYLWNFGSLLALCLGIQIITGIFLAMHYTPNVLEAFDSIEHIMRDVNNGWLVRYLHANTASAFFFLVYLHIGRGLYYGSYKSPRTLTWTIGTIIFILMMATAFLGYVLPYGQMSLWGATVITNLMSAIPWIGQDIVEFIWGGFSVNNATLNRFFSLHFLLPFILAALALMHLIAFHDIVGSGNPLGISGNYDRLPFAPYFIFKDLITIFIFCFILSLFIFFMPNVLGDSENYVMANPMQTPPQIVPEWYLLPFYAILRSIPNKLLGVIAMFSAILILLIMPFTDKSKFRGMQFRPLSKIAFYIFVSNFIILLILGAKHVESPFIELGQISTILYFSYYLFIVPLISLLENSLTELTINNKNKIK</sequence>
<comment type="cofactor">
    <cofactor evidence="18">
        <name>heme b</name>
        <dbReference type="ChEBI" id="CHEBI:60344"/>
    </cofactor>
    <text evidence="18">Binds 2 heme groups non-covalently.</text>
</comment>
<geneLocation type="mitochondrion" evidence="21"/>
<keyword evidence="4 18" id="KW-0813">Transport</keyword>
<keyword evidence="11 18" id="KW-1133">Transmembrane helix</keyword>
<organism evidence="21">
    <name type="scientific">Paracoccidioides sp. 'americana'</name>
    <dbReference type="NCBI Taxonomy" id="2486200"/>
    <lineage>
        <taxon>Eukaryota</taxon>
        <taxon>Fungi</taxon>
        <taxon>Dikarya</taxon>
        <taxon>Ascomycota</taxon>
        <taxon>Pezizomycotina</taxon>
        <taxon>Eurotiomycetes</taxon>
        <taxon>Eurotiomycetidae</taxon>
        <taxon>Onygenales</taxon>
        <taxon>Ajellomycetaceae</taxon>
        <taxon>Paracoccidioides</taxon>
    </lineage>
</organism>
<evidence type="ECO:0000256" key="10">
    <source>
        <dbReference type="ARBA" id="ARBA00022982"/>
    </source>
</evidence>
<feature type="domain" description="Cytochrome b/b6 N-terminal region profile" evidence="19">
    <location>
        <begin position="1"/>
        <end position="210"/>
    </location>
</feature>
<evidence type="ECO:0000256" key="5">
    <source>
        <dbReference type="ARBA" id="ARBA00022617"/>
    </source>
</evidence>
<evidence type="ECO:0000256" key="9">
    <source>
        <dbReference type="ARBA" id="ARBA00022792"/>
    </source>
</evidence>
<dbReference type="CDD" id="cd00284">
    <property type="entry name" value="Cytochrome_b_N"/>
    <property type="match status" value="1"/>
</dbReference>
<reference evidence="21" key="1">
    <citation type="submission" date="2020-07" db="EMBL/GenBank/DDBJ databases">
        <title>Updates and comparative analysis of the mitochondrial genomes of Paracoccidioides spp. using Oxford-Nanopore MinION sequencing.</title>
        <authorList>
            <person name="Misas E."/>
            <person name="Gomez O.M."/>
        </authorList>
    </citation>
    <scope>NUCLEOTIDE SEQUENCE</scope>
    <source>
        <strain evidence="21">Pb03</strain>
    </source>
</reference>
<evidence type="ECO:0000256" key="18">
    <source>
        <dbReference type="RuleBase" id="RU362117"/>
    </source>
</evidence>
<dbReference type="PANTHER" id="PTHR19271">
    <property type="entry name" value="CYTOCHROME B"/>
    <property type="match status" value="1"/>
</dbReference>
<evidence type="ECO:0000256" key="11">
    <source>
        <dbReference type="ARBA" id="ARBA00022989"/>
    </source>
</evidence>
<dbReference type="SUPFAM" id="SSF81648">
    <property type="entry name" value="a domain/subunit of cytochrome bc1 complex (Ubiquinol-cytochrome c reductase)"/>
    <property type="match status" value="1"/>
</dbReference>
<keyword evidence="12 17" id="KW-0408">Iron</keyword>
<protein>
    <recommendedName>
        <fullName evidence="3 18">Cytochrome b</fullName>
    </recommendedName>
</protein>
<dbReference type="InterPro" id="IPR030689">
    <property type="entry name" value="Cytochrome_b"/>
</dbReference>
<keyword evidence="10 18" id="KW-0249">Electron transport</keyword>
<keyword evidence="5 17" id="KW-0349">Heme</keyword>
<dbReference type="InterPro" id="IPR016174">
    <property type="entry name" value="Di-haem_cyt_TM"/>
</dbReference>
<evidence type="ECO:0000313" key="21">
    <source>
        <dbReference type="EMBL" id="QNS38560.1"/>
    </source>
</evidence>
<keyword evidence="13 18" id="KW-0496">Mitochondrion</keyword>
<dbReference type="Gene3D" id="1.20.810.10">
    <property type="entry name" value="Cytochrome Bc1 Complex, Chain C"/>
    <property type="match status" value="1"/>
</dbReference>
<feature type="transmembrane region" description="Helical" evidence="18">
    <location>
        <begin position="222"/>
        <end position="248"/>
    </location>
</feature>
<comment type="similarity">
    <text evidence="15 18">Belongs to the cytochrome b family.</text>
</comment>
<evidence type="ECO:0000259" key="20">
    <source>
        <dbReference type="PROSITE" id="PS51003"/>
    </source>
</evidence>
<comment type="subunit">
    <text evidence="2">Fungal cytochrome b-c1 complex contains 10 subunits; 3 respiratory subunits, 2 core proteins and 5 low-molecular weight proteins. Cytochrome b-c1 complex is a homodimer.</text>
</comment>
<evidence type="ECO:0000256" key="17">
    <source>
        <dbReference type="PIRSR" id="PIRSR038885-2"/>
    </source>
</evidence>
<keyword evidence="8 17" id="KW-0479">Metal-binding</keyword>
<keyword evidence="9" id="KW-0999">Mitochondrion inner membrane</keyword>
<evidence type="ECO:0000256" key="13">
    <source>
        <dbReference type="ARBA" id="ARBA00023128"/>
    </source>
</evidence>
<keyword evidence="14 18" id="KW-0472">Membrane</keyword>
<evidence type="ECO:0000256" key="14">
    <source>
        <dbReference type="ARBA" id="ARBA00023136"/>
    </source>
</evidence>
<dbReference type="AlphaFoldDB" id="A0A7H1DNL5"/>
<proteinExistence type="inferred from homology"/>
<evidence type="ECO:0000259" key="19">
    <source>
        <dbReference type="PROSITE" id="PS51002"/>
    </source>
</evidence>
<feature type="transmembrane region" description="Helical" evidence="18">
    <location>
        <begin position="112"/>
        <end position="134"/>
    </location>
</feature>
<dbReference type="Pfam" id="PF00032">
    <property type="entry name" value="Cytochrom_B_C"/>
    <property type="match status" value="1"/>
</dbReference>
<accession>A0A7H1DNL5</accession>
<name>A0A7H1DNL5_9EURO</name>
<dbReference type="PROSITE" id="PS51003">
    <property type="entry name" value="CYTB_CTER"/>
    <property type="match status" value="1"/>
</dbReference>
<comment type="subcellular location">
    <subcellularLocation>
        <location evidence="1">Mitochondrion inner membrane</location>
        <topology evidence="1">Multi-pass membrane protein</topology>
    </subcellularLocation>
</comment>
<feature type="binding site" description="axial binding residue" evidence="17">
    <location>
        <position position="197"/>
    </location>
    <ligand>
        <name>heme b</name>
        <dbReference type="ChEBI" id="CHEBI:60344"/>
        <label>b566</label>
    </ligand>
    <ligandPart>
        <name>Fe</name>
        <dbReference type="ChEBI" id="CHEBI:18248"/>
    </ligandPart>
</feature>
<dbReference type="FunFam" id="1.20.810.10:FF:000002">
    <property type="entry name" value="Cytochrome b"/>
    <property type="match status" value="1"/>
</dbReference>
<comment type="cofactor">
    <cofactor evidence="17">
        <name>heme</name>
        <dbReference type="ChEBI" id="CHEBI:30413"/>
    </cofactor>
    <text evidence="17">Binds 2 heme groups non-covalently.</text>
</comment>
<evidence type="ECO:0000256" key="16">
    <source>
        <dbReference type="PIRSR" id="PIRSR038885-1"/>
    </source>
</evidence>
<evidence type="ECO:0000256" key="4">
    <source>
        <dbReference type="ARBA" id="ARBA00022448"/>
    </source>
</evidence>
<dbReference type="GO" id="GO:0005743">
    <property type="term" value="C:mitochondrial inner membrane"/>
    <property type="evidence" value="ECO:0007669"/>
    <property type="project" value="UniProtKB-SubCell"/>
</dbReference>
<dbReference type="SUPFAM" id="SSF81342">
    <property type="entry name" value="Transmembrane di-heme cytochromes"/>
    <property type="match status" value="1"/>
</dbReference>
<feature type="transmembrane region" description="Helical" evidence="18">
    <location>
        <begin position="141"/>
        <end position="159"/>
    </location>
</feature>
<dbReference type="InterPro" id="IPR048260">
    <property type="entry name" value="Cytochrome_b_C_euk/bac"/>
</dbReference>
<feature type="binding site" description="axial binding residue" evidence="17">
    <location>
        <position position="82"/>
    </location>
    <ligand>
        <name>heme b</name>
        <dbReference type="ChEBI" id="CHEBI:60344"/>
        <label>b562</label>
    </ligand>
    <ligandPart>
        <name>Fe</name>
        <dbReference type="ChEBI" id="CHEBI:18248"/>
    </ligandPart>
</feature>
<evidence type="ECO:0000256" key="3">
    <source>
        <dbReference type="ARBA" id="ARBA00013531"/>
    </source>
</evidence>
<dbReference type="GO" id="GO:0046872">
    <property type="term" value="F:metal ion binding"/>
    <property type="evidence" value="ECO:0007669"/>
    <property type="project" value="UniProtKB-UniRule"/>
</dbReference>
<dbReference type="InterPro" id="IPR005798">
    <property type="entry name" value="Cyt_b/b6_C"/>
</dbReference>
<dbReference type="EMBL" id="MT815705">
    <property type="protein sequence ID" value="QNS38560.1"/>
    <property type="molecule type" value="Genomic_DNA"/>
</dbReference>
<dbReference type="GO" id="GO:0016491">
    <property type="term" value="F:oxidoreductase activity"/>
    <property type="evidence" value="ECO:0007669"/>
    <property type="project" value="UniProtKB-UniRule"/>
</dbReference>
<dbReference type="Pfam" id="PF00033">
    <property type="entry name" value="Cytochrome_B"/>
    <property type="match status" value="1"/>
</dbReference>
<feature type="transmembrane region" description="Helical" evidence="18">
    <location>
        <begin position="76"/>
        <end position="97"/>
    </location>
</feature>
<feature type="binding site" description="axial binding residue" evidence="17">
    <location>
        <position position="96"/>
    </location>
    <ligand>
        <name>heme b</name>
        <dbReference type="ChEBI" id="CHEBI:60344"/>
        <label>b566</label>
    </ligand>
    <ligandPart>
        <name>Fe</name>
        <dbReference type="ChEBI" id="CHEBI:18248"/>
    </ligandPart>
</feature>
<dbReference type="InterPro" id="IPR027387">
    <property type="entry name" value="Cytb/b6-like_sf"/>
</dbReference>
<feature type="binding site" evidence="16">
    <location>
        <position position="202"/>
    </location>
    <ligand>
        <name>a ubiquinone</name>
        <dbReference type="ChEBI" id="CHEBI:16389"/>
    </ligand>
</feature>
<evidence type="ECO:0000256" key="12">
    <source>
        <dbReference type="ARBA" id="ARBA00023004"/>
    </source>
</evidence>
<feature type="domain" description="Cytochrome b/b6 C-terminal region profile" evidence="20">
    <location>
        <begin position="212"/>
        <end position="382"/>
    </location>
</feature>
<dbReference type="GO" id="GO:0008121">
    <property type="term" value="F:quinol-cytochrome-c reductase activity"/>
    <property type="evidence" value="ECO:0007669"/>
    <property type="project" value="InterPro"/>
</dbReference>
<feature type="transmembrane region" description="Helical" evidence="18">
    <location>
        <begin position="321"/>
        <end position="340"/>
    </location>
</feature>
<evidence type="ECO:0000256" key="7">
    <source>
        <dbReference type="ARBA" id="ARBA00022692"/>
    </source>
</evidence>
<evidence type="ECO:0000256" key="8">
    <source>
        <dbReference type="ARBA" id="ARBA00022723"/>
    </source>
</evidence>
<feature type="binding site" description="axial binding residue" evidence="17">
    <location>
        <position position="183"/>
    </location>
    <ligand>
        <name>heme b</name>
        <dbReference type="ChEBI" id="CHEBI:60344"/>
        <label>b562</label>
    </ligand>
    <ligandPart>
        <name>Fe</name>
        <dbReference type="ChEBI" id="CHEBI:18248"/>
    </ligandPart>
</feature>
<feature type="transmembrane region" description="Helical" evidence="18">
    <location>
        <begin position="179"/>
        <end position="201"/>
    </location>
</feature>
<dbReference type="PROSITE" id="PS51002">
    <property type="entry name" value="CYTB_NTER"/>
    <property type="match status" value="1"/>
</dbReference>
<dbReference type="CDD" id="cd00290">
    <property type="entry name" value="cytochrome_b_C"/>
    <property type="match status" value="1"/>
</dbReference>
<evidence type="ECO:0000256" key="6">
    <source>
        <dbReference type="ARBA" id="ARBA00022660"/>
    </source>
</evidence>
<dbReference type="GO" id="GO:0045275">
    <property type="term" value="C:respiratory chain complex III"/>
    <property type="evidence" value="ECO:0007669"/>
    <property type="project" value="InterPro"/>
</dbReference>
<dbReference type="GO" id="GO:0006122">
    <property type="term" value="P:mitochondrial electron transport, ubiquinol to cytochrome c"/>
    <property type="evidence" value="ECO:0007669"/>
    <property type="project" value="TreeGrafter"/>
</dbReference>
<gene>
    <name evidence="21" type="primary">cob</name>
</gene>